<dbReference type="EMBL" id="CP020558">
    <property type="protein sequence ID" value="ARF70800.1"/>
    <property type="molecule type" value="Genomic_DNA"/>
</dbReference>
<evidence type="ECO:0000313" key="2">
    <source>
        <dbReference type="Proteomes" id="UP000192727"/>
    </source>
</evidence>
<dbReference type="RefSeq" id="WP_083041781.1">
    <property type="nucleotide sequence ID" value="NZ_CP020558.1"/>
</dbReference>
<organism evidence="1 2">
    <name type="scientific">Paenibacillus larvae subsp. pulvifaciens</name>
    <dbReference type="NCBI Taxonomy" id="1477"/>
    <lineage>
        <taxon>Bacteria</taxon>
        <taxon>Bacillati</taxon>
        <taxon>Bacillota</taxon>
        <taxon>Bacilli</taxon>
        <taxon>Bacillales</taxon>
        <taxon>Paenibacillaceae</taxon>
        <taxon>Paenibacillus</taxon>
    </lineage>
</organism>
<dbReference type="AlphaFoldDB" id="A0A1V0V0X9"/>
<proteinExistence type="predicted"/>
<protein>
    <submittedName>
        <fullName evidence="1">Uncharacterized protein</fullName>
    </submittedName>
</protein>
<gene>
    <name evidence="1" type="ORF">B7C51_25355</name>
</gene>
<reference evidence="1 2" key="1">
    <citation type="submission" date="2017-03" db="EMBL/GenBank/DDBJ databases">
        <title>Paenibacillus larvae genome sequencing.</title>
        <authorList>
            <person name="Dingman D.W."/>
        </authorList>
    </citation>
    <scope>NUCLEOTIDE SEQUENCE [LARGE SCALE GENOMIC DNA]</scope>
    <source>
        <strain evidence="1 2">SAG 10367</strain>
        <plasmid evidence="2">pplp3</plasmid>
    </source>
</reference>
<keyword evidence="1" id="KW-0614">Plasmid</keyword>
<dbReference type="Proteomes" id="UP000192727">
    <property type="component" value="Plasmid pPLP3"/>
</dbReference>
<accession>A0A1V0V0X9</accession>
<name>A0A1V0V0X9_9BACL</name>
<evidence type="ECO:0000313" key="1">
    <source>
        <dbReference type="EMBL" id="ARF70800.1"/>
    </source>
</evidence>
<sequence>MKTRKYIDLSNEEIFEQGFEELLRNLYNRPQYRKPALGSAPTYLFEDAPSHFKTMNLLKQLNDAASRQPSRVKEISNYFFDAFFEGLEQFQIESFEPGIPYDQLIVNKINDMIVLRNDFIQFVEKQCLIQDQVYADPFIDFFEKIFGFTQPSEDVTSYNKSQWDHYKFIIQELFVYTILIFIENKQYKTANEMLNAEYFVKNPFNSELIYGNYKFFNFYLESIEVERKQRYPNRVSLTADMMIQRANLKKYPKKKMVHTDLLLYYFSIMYEKESSWFPRLYIYGRCEKVELLERLISKRHFEKVKVLFGVNTSYELIKKMEKIVGVENMGYCDSFDNIEPIDYHIDPKQICTLP</sequence>
<geneLocation type="plasmid" evidence="2">
    <name>pplp3</name>
</geneLocation>